<evidence type="ECO:0000313" key="3">
    <source>
        <dbReference type="Proteomes" id="UP000248291"/>
    </source>
</evidence>
<sequence length="91" mass="10386">MELKEAFAEALRNMRLRKGLTQEDFGLVSSRTYISSLERGMKGVTLEKVTQLADRMEVHPLSLLVECFRVQSGDTLEELFETIRGQLTEAH</sequence>
<dbReference type="PROSITE" id="PS50943">
    <property type="entry name" value="HTH_CROC1"/>
    <property type="match status" value="1"/>
</dbReference>
<organism evidence="2 3">
    <name type="scientific">Pseudomonas syringae pv. actinidiae</name>
    <dbReference type="NCBI Taxonomy" id="103796"/>
    <lineage>
        <taxon>Bacteria</taxon>
        <taxon>Pseudomonadati</taxon>
        <taxon>Pseudomonadota</taxon>
        <taxon>Gammaproteobacteria</taxon>
        <taxon>Pseudomonadales</taxon>
        <taxon>Pseudomonadaceae</taxon>
        <taxon>Pseudomonas</taxon>
        <taxon>Pseudomonas syringae</taxon>
    </lineage>
</organism>
<dbReference type="Proteomes" id="UP000248291">
    <property type="component" value="Unassembled WGS sequence"/>
</dbReference>
<accession>A0AAN4QD94</accession>
<dbReference type="GO" id="GO:0003677">
    <property type="term" value="F:DNA binding"/>
    <property type="evidence" value="ECO:0007669"/>
    <property type="project" value="InterPro"/>
</dbReference>
<evidence type="ECO:0000259" key="1">
    <source>
        <dbReference type="PROSITE" id="PS50943"/>
    </source>
</evidence>
<comment type="caution">
    <text evidence="2">The sequence shown here is derived from an EMBL/GenBank/DDBJ whole genome shotgun (WGS) entry which is preliminary data.</text>
</comment>
<dbReference type="SUPFAM" id="SSF47413">
    <property type="entry name" value="lambda repressor-like DNA-binding domains"/>
    <property type="match status" value="1"/>
</dbReference>
<proteinExistence type="predicted"/>
<feature type="domain" description="HTH cro/C1-type" evidence="1">
    <location>
        <begin position="11"/>
        <end position="64"/>
    </location>
</feature>
<dbReference type="InterPro" id="IPR010982">
    <property type="entry name" value="Lambda_DNA-bd_dom_sf"/>
</dbReference>
<protein>
    <submittedName>
        <fullName evidence="2">Transcriptional regulator</fullName>
    </submittedName>
</protein>
<evidence type="ECO:0000313" key="2">
    <source>
        <dbReference type="EMBL" id="GBH21426.1"/>
    </source>
</evidence>
<dbReference type="AlphaFoldDB" id="A0AAN4QD94"/>
<name>A0AAN4QD94_PSESF</name>
<dbReference type="SMART" id="SM00530">
    <property type="entry name" value="HTH_XRE"/>
    <property type="match status" value="1"/>
</dbReference>
<reference evidence="2 3" key="1">
    <citation type="submission" date="2018-04" db="EMBL/GenBank/DDBJ databases">
        <title>Draft genome sequence of Pseudomonas syringae pv. actinidiae biovar 3 strains isolated from kiwifruit in Kagawa prefecture.</title>
        <authorList>
            <person name="Tabuchi M."/>
            <person name="Saito M."/>
            <person name="Fujiwara S."/>
            <person name="Sasa N."/>
            <person name="Akimitsu K."/>
            <person name="Gomi K."/>
            <person name="Konishi-Sugita S."/>
            <person name="Hamano K."/>
            <person name="Kataoka I."/>
        </authorList>
    </citation>
    <scope>NUCLEOTIDE SEQUENCE [LARGE SCALE GENOMIC DNA]</scope>
    <source>
        <strain evidence="2 3">MAFF212211</strain>
    </source>
</reference>
<dbReference type="EMBL" id="BGKA01000293">
    <property type="protein sequence ID" value="GBH21426.1"/>
    <property type="molecule type" value="Genomic_DNA"/>
</dbReference>
<dbReference type="CDD" id="cd00093">
    <property type="entry name" value="HTH_XRE"/>
    <property type="match status" value="1"/>
</dbReference>
<gene>
    <name evidence="2" type="ORF">KPSA3_07473</name>
</gene>
<dbReference type="Pfam" id="PF01381">
    <property type="entry name" value="HTH_3"/>
    <property type="match status" value="1"/>
</dbReference>
<dbReference type="InterPro" id="IPR001387">
    <property type="entry name" value="Cro/C1-type_HTH"/>
</dbReference>
<dbReference type="Gene3D" id="1.10.260.40">
    <property type="entry name" value="lambda repressor-like DNA-binding domains"/>
    <property type="match status" value="1"/>
</dbReference>